<dbReference type="KEGG" id="sre:PTSG_02389"/>
<evidence type="ECO:0000256" key="5">
    <source>
        <dbReference type="ARBA" id="ARBA00024387"/>
    </source>
</evidence>
<dbReference type="eggNOG" id="KOG1157">
    <property type="taxonomic scope" value="Eukaryota"/>
</dbReference>
<dbReference type="Pfam" id="PF13328">
    <property type="entry name" value="HD_4"/>
    <property type="match status" value="1"/>
</dbReference>
<dbReference type="FunCoup" id="F2U223">
    <property type="interactions" value="209"/>
</dbReference>
<sequence length="200" mass="22484">MNSALLLRTASFAAHAHRKQRRKDPEGTPYINHPIGVADLIANVGGEDDIVVLQAALLHDTVEDTDVTLEQLKDEFGPEVAQVVAEVSDDKGLNKHERKLQQIEHAASASRRGKLVKLADKLYNLRDLKRQLPKHWSVKRAQAYFGWSREVINQVRGTNAALERELDKLFEGTMEVDGKEVPCIPPNYQDGDWTKDTPTE</sequence>
<dbReference type="GeneID" id="16077471"/>
<dbReference type="EC" id="3.1.7.2" evidence="5"/>
<dbReference type="AlphaFoldDB" id="F2U223"/>
<evidence type="ECO:0000256" key="10">
    <source>
        <dbReference type="ARBA" id="ARBA00041770"/>
    </source>
</evidence>
<dbReference type="InParanoid" id="F2U223"/>
<keyword evidence="4" id="KW-0464">Manganese</keyword>
<gene>
    <name evidence="13" type="ORF">PTSG_02389</name>
</gene>
<proteinExistence type="inferred from homology"/>
<dbReference type="EMBL" id="GL832959">
    <property type="protein sequence ID" value="EGD81675.1"/>
    <property type="molecule type" value="Genomic_DNA"/>
</dbReference>
<dbReference type="STRING" id="946362.F2U223"/>
<keyword evidence="14" id="KW-1185">Reference proteome</keyword>
<evidence type="ECO:0000256" key="4">
    <source>
        <dbReference type="ARBA" id="ARBA00023211"/>
    </source>
</evidence>
<protein>
    <recommendedName>
        <fullName evidence="8">Guanosine-3',5'-bis(diphosphate) 3'-pyrophosphohydrolase MESH1</fullName>
        <ecNumber evidence="5">3.1.7.2</ecNumber>
    </recommendedName>
    <alternativeName>
        <fullName evidence="9">Metazoan SpoT homolog 1</fullName>
    </alternativeName>
    <alternativeName>
        <fullName evidence="10">Penta-phosphate guanosine-3'-pyrophosphohydrolase</fullName>
    </alternativeName>
</protein>
<dbReference type="InterPro" id="IPR006674">
    <property type="entry name" value="HD_domain"/>
</dbReference>
<evidence type="ECO:0000313" key="14">
    <source>
        <dbReference type="Proteomes" id="UP000007799"/>
    </source>
</evidence>
<dbReference type="SUPFAM" id="SSF109604">
    <property type="entry name" value="HD-domain/PDEase-like"/>
    <property type="match status" value="1"/>
</dbReference>
<dbReference type="PANTHER" id="PTHR46246:SF1">
    <property type="entry name" value="GUANOSINE-3',5'-BIS(DIPHOSPHATE) 3'-PYROPHOSPHOHYDROLASE MESH1"/>
    <property type="match status" value="1"/>
</dbReference>
<comment type="similarity">
    <text evidence="7">Belongs to the MESH1 family.</text>
</comment>
<comment type="cofactor">
    <cofactor evidence="1">
        <name>Mn(2+)</name>
        <dbReference type="ChEBI" id="CHEBI:29035"/>
    </cofactor>
</comment>
<dbReference type="OrthoDB" id="430679at2759"/>
<dbReference type="FunFam" id="1.10.3210.10:FF:000012">
    <property type="entry name" value="HD domain containing 3"/>
    <property type="match status" value="1"/>
</dbReference>
<dbReference type="CDD" id="cd00077">
    <property type="entry name" value="HDc"/>
    <property type="match status" value="1"/>
</dbReference>
<dbReference type="PANTHER" id="PTHR46246">
    <property type="entry name" value="GUANOSINE-3',5'-BIS(DIPHOSPHATE) 3'-PYROPHOSPHOHYDROLASE MESH1"/>
    <property type="match status" value="1"/>
</dbReference>
<evidence type="ECO:0000256" key="1">
    <source>
        <dbReference type="ARBA" id="ARBA00001936"/>
    </source>
</evidence>
<dbReference type="Gene3D" id="1.10.3210.10">
    <property type="entry name" value="Hypothetical protein af1432"/>
    <property type="match status" value="1"/>
</dbReference>
<evidence type="ECO:0000259" key="12">
    <source>
        <dbReference type="PROSITE" id="PS51831"/>
    </source>
</evidence>
<dbReference type="GO" id="GO:0046872">
    <property type="term" value="F:metal ion binding"/>
    <property type="evidence" value="ECO:0007669"/>
    <property type="project" value="UniProtKB-KW"/>
</dbReference>
<evidence type="ECO:0000256" key="3">
    <source>
        <dbReference type="ARBA" id="ARBA00022801"/>
    </source>
</evidence>
<comment type="function">
    <text evidence="6">ppGpp hydrolyzing enzyme involved in starvation response.</text>
</comment>
<evidence type="ECO:0000313" key="13">
    <source>
        <dbReference type="EMBL" id="EGD81675.1"/>
    </source>
</evidence>
<name>F2U223_SALR5</name>
<feature type="domain" description="HD" evidence="12">
    <location>
        <begin position="30"/>
        <end position="125"/>
    </location>
</feature>
<dbReference type="Proteomes" id="UP000007799">
    <property type="component" value="Unassembled WGS sequence"/>
</dbReference>
<evidence type="ECO:0000256" key="6">
    <source>
        <dbReference type="ARBA" id="ARBA00037781"/>
    </source>
</evidence>
<dbReference type="SMART" id="SM00471">
    <property type="entry name" value="HDc"/>
    <property type="match status" value="1"/>
</dbReference>
<evidence type="ECO:0000256" key="2">
    <source>
        <dbReference type="ARBA" id="ARBA00022723"/>
    </source>
</evidence>
<organism evidence="13 14">
    <name type="scientific">Salpingoeca rosetta (strain ATCC 50818 / BSB-021)</name>
    <dbReference type="NCBI Taxonomy" id="946362"/>
    <lineage>
        <taxon>Eukaryota</taxon>
        <taxon>Choanoflagellata</taxon>
        <taxon>Craspedida</taxon>
        <taxon>Salpingoecidae</taxon>
        <taxon>Salpingoeca</taxon>
    </lineage>
</organism>
<evidence type="ECO:0000256" key="11">
    <source>
        <dbReference type="ARBA" id="ARBA00047968"/>
    </source>
</evidence>
<evidence type="ECO:0000256" key="9">
    <source>
        <dbReference type="ARBA" id="ARBA00041464"/>
    </source>
</evidence>
<keyword evidence="3" id="KW-0378">Hydrolase</keyword>
<dbReference type="OMA" id="YITHPIG"/>
<comment type="catalytic activity">
    <reaction evidence="11">
        <text>guanosine 3',5'-bis(diphosphate) + H2O = GDP + diphosphate + H(+)</text>
        <dbReference type="Rhea" id="RHEA:14253"/>
        <dbReference type="ChEBI" id="CHEBI:15377"/>
        <dbReference type="ChEBI" id="CHEBI:15378"/>
        <dbReference type="ChEBI" id="CHEBI:33019"/>
        <dbReference type="ChEBI" id="CHEBI:58189"/>
        <dbReference type="ChEBI" id="CHEBI:77828"/>
        <dbReference type="EC" id="3.1.7.2"/>
    </reaction>
</comment>
<evidence type="ECO:0000256" key="8">
    <source>
        <dbReference type="ARBA" id="ARBA00040793"/>
    </source>
</evidence>
<keyword evidence="2" id="KW-0479">Metal-binding</keyword>
<dbReference type="RefSeq" id="XP_004996879.1">
    <property type="nucleotide sequence ID" value="XM_004996822.1"/>
</dbReference>
<accession>F2U223</accession>
<evidence type="ECO:0000256" key="7">
    <source>
        <dbReference type="ARBA" id="ARBA00038354"/>
    </source>
</evidence>
<dbReference type="InterPro" id="IPR003607">
    <property type="entry name" value="HD/PDEase_dom"/>
</dbReference>
<dbReference type="InterPro" id="IPR052194">
    <property type="entry name" value="MESH1"/>
</dbReference>
<dbReference type="GO" id="GO:0008893">
    <property type="term" value="F:guanosine-3',5'-bis(diphosphate) 3'-diphosphatase activity"/>
    <property type="evidence" value="ECO:0007669"/>
    <property type="project" value="UniProtKB-EC"/>
</dbReference>
<dbReference type="PROSITE" id="PS51831">
    <property type="entry name" value="HD"/>
    <property type="match status" value="1"/>
</dbReference>
<reference evidence="13" key="1">
    <citation type="submission" date="2009-08" db="EMBL/GenBank/DDBJ databases">
        <title>Annotation of Salpingoeca rosetta.</title>
        <authorList>
            <consortium name="The Broad Institute Genome Sequencing Platform"/>
            <person name="Russ C."/>
            <person name="Cuomo C."/>
            <person name="Burger G."/>
            <person name="Gray M.W."/>
            <person name="Holland P.W.H."/>
            <person name="King N."/>
            <person name="Lang F.B.F."/>
            <person name="Roger A.J."/>
            <person name="Ruiz-Trillo I."/>
            <person name="Young S.K."/>
            <person name="Zeng Q."/>
            <person name="Gargeya S."/>
            <person name="Alvarado L."/>
            <person name="Berlin A."/>
            <person name="Chapman S.B."/>
            <person name="Chen Z."/>
            <person name="Freedman E."/>
            <person name="Gellesch M."/>
            <person name="Goldberg J."/>
            <person name="Griggs A."/>
            <person name="Gujja S."/>
            <person name="Heilman E."/>
            <person name="Heiman D."/>
            <person name="Howarth C."/>
            <person name="Mehta T."/>
            <person name="Neiman D."/>
            <person name="Pearson M."/>
            <person name="Roberts A."/>
            <person name="Saif S."/>
            <person name="Shea T."/>
            <person name="Shenoy N."/>
            <person name="Sisk P."/>
            <person name="Stolte C."/>
            <person name="Sykes S."/>
            <person name="White J."/>
            <person name="Yandava C."/>
            <person name="Haas B."/>
            <person name="Nusbaum C."/>
            <person name="Birren B."/>
        </authorList>
    </citation>
    <scope>NUCLEOTIDE SEQUENCE</scope>
    <source>
        <strain evidence="13">ATCC 50818</strain>
    </source>
</reference>